<accession>A0A1N6PFW4</accession>
<dbReference type="Pfam" id="PF06439">
    <property type="entry name" value="3keto-disac_hyd"/>
    <property type="match status" value="1"/>
</dbReference>
<dbReference type="Gene3D" id="2.60.120.560">
    <property type="entry name" value="Exo-inulinase, domain 1"/>
    <property type="match status" value="1"/>
</dbReference>
<feature type="domain" description="3-keto-alpha-glucoside-1,2-lyase/3-keto-2-hydroxy-glucal hydratase" evidence="1">
    <location>
        <begin position="33"/>
        <end position="263"/>
    </location>
</feature>
<dbReference type="InterPro" id="IPR010496">
    <property type="entry name" value="AL/BT2_dom"/>
</dbReference>
<dbReference type="OrthoDB" id="9787527at2"/>
<keyword evidence="3" id="KW-1185">Reference proteome</keyword>
<protein>
    <recommendedName>
        <fullName evidence="1">3-keto-alpha-glucoside-1,2-lyase/3-keto-2-hydroxy-glucal hydratase domain-containing protein</fullName>
    </recommendedName>
</protein>
<dbReference type="Proteomes" id="UP000186953">
    <property type="component" value="Unassembled WGS sequence"/>
</dbReference>
<evidence type="ECO:0000313" key="2">
    <source>
        <dbReference type="EMBL" id="SIQ03122.1"/>
    </source>
</evidence>
<sequence length="290" mass="33170">MKTTLVKSYFLRSSLLLFVGCGVIQSQETNDSWETMFNGNDLSGWTTKVHHYEVGDNYADTFRAEDNMVKVRYDKYEGEFNNRYAHLYYDKPFSDFHLTMQYRFIGELYKGAPGYTILNSGIMFHSQDPRTMLKEQDWPISVEMQFLAGIEEGKERPTGNMCSPGTDVVFEGKIDPRHCINSTSNTYYGDQWVTAELIVYHDSLVKHIINGKTVLEYTKPQIGGGVAKGYDPKMKQDGKLLTEGFIALQSEGQPIDFRNIKIRNLKGCTDPKASNFKAYYQVSDNEACTY</sequence>
<evidence type="ECO:0000313" key="3">
    <source>
        <dbReference type="Proteomes" id="UP000186953"/>
    </source>
</evidence>
<dbReference type="GO" id="GO:0016787">
    <property type="term" value="F:hydrolase activity"/>
    <property type="evidence" value="ECO:0007669"/>
    <property type="project" value="InterPro"/>
</dbReference>
<proteinExistence type="predicted"/>
<dbReference type="EMBL" id="FTMA01000001">
    <property type="protein sequence ID" value="SIQ03122.1"/>
    <property type="molecule type" value="Genomic_DNA"/>
</dbReference>
<dbReference type="RefSeq" id="WP_076546663.1">
    <property type="nucleotide sequence ID" value="NZ_FTMA01000001.1"/>
</dbReference>
<name>A0A1N6PFW4_9FLAO</name>
<organism evidence="2 3">
    <name type="scientific">Maribacter ulvicola</name>
    <dbReference type="NCBI Taxonomy" id="228959"/>
    <lineage>
        <taxon>Bacteria</taxon>
        <taxon>Pseudomonadati</taxon>
        <taxon>Bacteroidota</taxon>
        <taxon>Flavobacteriia</taxon>
        <taxon>Flavobacteriales</taxon>
        <taxon>Flavobacteriaceae</taxon>
        <taxon>Maribacter</taxon>
    </lineage>
</organism>
<dbReference type="STRING" id="228959.SAMN05421797_101422"/>
<dbReference type="AlphaFoldDB" id="A0A1N6PFW4"/>
<gene>
    <name evidence="2" type="ORF">SAMN05421797_101422</name>
</gene>
<reference evidence="3" key="1">
    <citation type="submission" date="2017-01" db="EMBL/GenBank/DDBJ databases">
        <authorList>
            <person name="Varghese N."/>
            <person name="Submissions S."/>
        </authorList>
    </citation>
    <scope>NUCLEOTIDE SEQUENCE [LARGE SCALE GENOMIC DNA]</scope>
    <source>
        <strain evidence="3">DSM 15366</strain>
    </source>
</reference>
<evidence type="ECO:0000259" key="1">
    <source>
        <dbReference type="Pfam" id="PF06439"/>
    </source>
</evidence>